<feature type="coiled-coil region" evidence="1">
    <location>
        <begin position="3"/>
        <end position="163"/>
    </location>
</feature>
<accession>A0A2N0PPR4</accession>
<organism evidence="2 3">
    <name type="scientific">Rhizophagus irregularis</name>
    <dbReference type="NCBI Taxonomy" id="588596"/>
    <lineage>
        <taxon>Eukaryota</taxon>
        <taxon>Fungi</taxon>
        <taxon>Fungi incertae sedis</taxon>
        <taxon>Mucoromycota</taxon>
        <taxon>Glomeromycotina</taxon>
        <taxon>Glomeromycetes</taxon>
        <taxon>Glomerales</taxon>
        <taxon>Glomeraceae</taxon>
        <taxon>Rhizophagus</taxon>
    </lineage>
</organism>
<dbReference type="AlphaFoldDB" id="A0A2N0PPR4"/>
<keyword evidence="1" id="KW-0175">Coiled coil</keyword>
<feature type="non-terminal residue" evidence="2">
    <location>
        <position position="1"/>
    </location>
</feature>
<proteinExistence type="predicted"/>
<name>A0A2N0PPR4_9GLOM</name>
<dbReference type="EMBL" id="LLXJ01000512">
    <property type="protein sequence ID" value="PKC08828.1"/>
    <property type="molecule type" value="Genomic_DNA"/>
</dbReference>
<reference evidence="2 3" key="1">
    <citation type="submission" date="2016-04" db="EMBL/GenBank/DDBJ databases">
        <title>Genome analyses suggest a sexual origin of heterokaryosis in a supposedly ancient asexual fungus.</title>
        <authorList>
            <person name="Ropars J."/>
            <person name="Sedzielewska K."/>
            <person name="Noel J."/>
            <person name="Charron P."/>
            <person name="Farinelli L."/>
            <person name="Marton T."/>
            <person name="Kruger M."/>
            <person name="Pelin A."/>
            <person name="Brachmann A."/>
            <person name="Corradi N."/>
        </authorList>
    </citation>
    <scope>NUCLEOTIDE SEQUENCE [LARGE SCALE GENOMIC DNA]</scope>
    <source>
        <strain evidence="2 3">A5</strain>
    </source>
</reference>
<sequence length="230" mass="27412">ANIQELKSHKESLIEQKEQLENNLNQFQVNYEQTEQEKIRLYNMTEGLLQEQKLKIKLKIKLEKEIAQLKQKLIIEEQIKVQLTRALQIKEDKINELEQKLINLDQERIKKLQDKRKKLIEIEKELLNKLTSGKNTKEIHKEEDAKQKEMNELQQELSRTLASYNVNRKKWVFNQVNNLLKVKGDFLTLREEAIKKLQNCCNHLESSINKERNTIELNQEKKESKNLATV</sequence>
<evidence type="ECO:0000313" key="2">
    <source>
        <dbReference type="EMBL" id="PKC08828.1"/>
    </source>
</evidence>
<comment type="caution">
    <text evidence="2">The sequence shown here is derived from an EMBL/GenBank/DDBJ whole genome shotgun (WGS) entry which is preliminary data.</text>
</comment>
<evidence type="ECO:0000256" key="1">
    <source>
        <dbReference type="SAM" id="Coils"/>
    </source>
</evidence>
<dbReference type="Proteomes" id="UP000232722">
    <property type="component" value="Unassembled WGS sequence"/>
</dbReference>
<dbReference type="VEuPathDB" id="FungiDB:RhiirA1_481270"/>
<reference evidence="2 3" key="2">
    <citation type="submission" date="2017-09" db="EMBL/GenBank/DDBJ databases">
        <title>Extensive intraspecific genome diversity in a model arbuscular mycorrhizal fungus.</title>
        <authorList>
            <person name="Chen E.C."/>
            <person name="Morin E."/>
            <person name="Beaudet D."/>
            <person name="Noel J."/>
            <person name="Ndikumana S."/>
            <person name="Charron P."/>
            <person name="St-Onge C."/>
            <person name="Giorgi J."/>
            <person name="Grigoriev I.V."/>
            <person name="Roux C."/>
            <person name="Martin F.M."/>
            <person name="Corradi N."/>
        </authorList>
    </citation>
    <scope>NUCLEOTIDE SEQUENCE [LARGE SCALE GENOMIC DNA]</scope>
    <source>
        <strain evidence="2 3">A5</strain>
    </source>
</reference>
<gene>
    <name evidence="2" type="ORF">RhiirA5_416448</name>
</gene>
<evidence type="ECO:0000313" key="3">
    <source>
        <dbReference type="Proteomes" id="UP000232722"/>
    </source>
</evidence>
<protein>
    <submittedName>
        <fullName evidence="2">Uncharacterized protein</fullName>
    </submittedName>
</protein>